<dbReference type="RefSeq" id="WP_190440136.1">
    <property type="nucleotide sequence ID" value="NZ_JAMPKM010000014.1"/>
</dbReference>
<gene>
    <name evidence="2" type="ORF">NC998_20170</name>
</gene>
<evidence type="ECO:0000313" key="3">
    <source>
        <dbReference type="Proteomes" id="UP001464891"/>
    </source>
</evidence>
<feature type="domain" description="DUF547" evidence="1">
    <location>
        <begin position="51"/>
        <end position="166"/>
    </location>
</feature>
<comment type="caution">
    <text evidence="2">The sequence shown here is derived from an EMBL/GenBank/DDBJ whole genome shotgun (WGS) entry which is preliminary data.</text>
</comment>
<dbReference type="Proteomes" id="UP001464891">
    <property type="component" value="Unassembled WGS sequence"/>
</dbReference>
<name>A0ABV0JCC5_9CYAN</name>
<sequence length="236" mass="28034">MVAIAFAPWDALLKQYVDDQGRVDYRTWQQEQPDTLNQWLSTFQSPDFSLELPRDQQLALWINLYNAFTIARILERYPIPSIQPKILGLPNWAAFLWFFSRPAHVVAGKRYSLADIEHKVLRSQFQEPRIHFALVCASIGCPLLRNEAYWPDRVEEQLEADVSRFINNEDKVHYDSQTQTLYCSQIFKWYRQDFLQVAPSIPDYIRRYLQIDRPLDAETPIQYLDYDWQLNQRISA</sequence>
<dbReference type="EMBL" id="JAMPKM010000014">
    <property type="protein sequence ID" value="MEP0819420.1"/>
    <property type="molecule type" value="Genomic_DNA"/>
</dbReference>
<evidence type="ECO:0000313" key="2">
    <source>
        <dbReference type="EMBL" id="MEP0819420.1"/>
    </source>
</evidence>
<organism evidence="2 3">
    <name type="scientific">Trichocoleus desertorum GB2-A4</name>
    <dbReference type="NCBI Taxonomy" id="2933944"/>
    <lineage>
        <taxon>Bacteria</taxon>
        <taxon>Bacillati</taxon>
        <taxon>Cyanobacteriota</taxon>
        <taxon>Cyanophyceae</taxon>
        <taxon>Leptolyngbyales</taxon>
        <taxon>Trichocoleusaceae</taxon>
        <taxon>Trichocoleus</taxon>
    </lineage>
</organism>
<accession>A0ABV0JCC5</accession>
<keyword evidence="3" id="KW-1185">Reference proteome</keyword>
<dbReference type="PANTHER" id="PTHR46361:SF3">
    <property type="entry name" value="ELECTRON CARRIER_ PROTEIN DISULFIDE OXIDOREDUCTASE"/>
    <property type="match status" value="1"/>
</dbReference>
<dbReference type="Pfam" id="PF04784">
    <property type="entry name" value="DUF547"/>
    <property type="match status" value="1"/>
</dbReference>
<protein>
    <submittedName>
        <fullName evidence="2">DUF547 domain-containing protein</fullName>
    </submittedName>
</protein>
<reference evidence="2 3" key="1">
    <citation type="submission" date="2022-04" db="EMBL/GenBank/DDBJ databases">
        <title>Positive selection, recombination, and allopatry shape intraspecific diversity of widespread and dominant cyanobacteria.</title>
        <authorList>
            <person name="Wei J."/>
            <person name="Shu W."/>
            <person name="Hu C."/>
        </authorList>
    </citation>
    <scope>NUCLEOTIDE SEQUENCE [LARGE SCALE GENOMIC DNA]</scope>
    <source>
        <strain evidence="2 3">GB2-A4</strain>
    </source>
</reference>
<dbReference type="InterPro" id="IPR006869">
    <property type="entry name" value="DUF547"/>
</dbReference>
<evidence type="ECO:0000259" key="1">
    <source>
        <dbReference type="Pfam" id="PF04784"/>
    </source>
</evidence>
<dbReference type="PANTHER" id="PTHR46361">
    <property type="entry name" value="ELECTRON CARRIER/ PROTEIN DISULFIDE OXIDOREDUCTASE"/>
    <property type="match status" value="1"/>
</dbReference>
<proteinExistence type="predicted"/>